<reference evidence="2" key="2">
    <citation type="submission" date="2022-01" db="EMBL/GenBank/DDBJ databases">
        <authorList>
            <person name="Yamashiro T."/>
            <person name="Shiraishi A."/>
            <person name="Satake H."/>
            <person name="Nakayama K."/>
        </authorList>
    </citation>
    <scope>NUCLEOTIDE SEQUENCE</scope>
</reference>
<name>A0ABQ5AX32_9ASTR</name>
<evidence type="ECO:0000313" key="3">
    <source>
        <dbReference type="Proteomes" id="UP001151760"/>
    </source>
</evidence>
<dbReference type="PANTHER" id="PTHR33223">
    <property type="entry name" value="CCHC-TYPE DOMAIN-CONTAINING PROTEIN"/>
    <property type="match status" value="1"/>
</dbReference>
<protein>
    <recommendedName>
        <fullName evidence="4">Retrotransposon gag domain-containing protein</fullName>
    </recommendedName>
</protein>
<gene>
    <name evidence="2" type="ORF">Tco_0840824</name>
</gene>
<evidence type="ECO:0008006" key="4">
    <source>
        <dbReference type="Google" id="ProtNLM"/>
    </source>
</evidence>
<comment type="caution">
    <text evidence="2">The sequence shown here is derived from an EMBL/GenBank/DDBJ whole genome shotgun (WGS) entry which is preliminary data.</text>
</comment>
<organism evidence="2 3">
    <name type="scientific">Tanacetum coccineum</name>
    <dbReference type="NCBI Taxonomy" id="301880"/>
    <lineage>
        <taxon>Eukaryota</taxon>
        <taxon>Viridiplantae</taxon>
        <taxon>Streptophyta</taxon>
        <taxon>Embryophyta</taxon>
        <taxon>Tracheophyta</taxon>
        <taxon>Spermatophyta</taxon>
        <taxon>Magnoliopsida</taxon>
        <taxon>eudicotyledons</taxon>
        <taxon>Gunneridae</taxon>
        <taxon>Pentapetalae</taxon>
        <taxon>asterids</taxon>
        <taxon>campanulids</taxon>
        <taxon>Asterales</taxon>
        <taxon>Asteraceae</taxon>
        <taxon>Asteroideae</taxon>
        <taxon>Anthemideae</taxon>
        <taxon>Anthemidinae</taxon>
        <taxon>Tanacetum</taxon>
    </lineage>
</organism>
<evidence type="ECO:0000256" key="1">
    <source>
        <dbReference type="SAM" id="MobiDB-lite"/>
    </source>
</evidence>
<feature type="region of interest" description="Disordered" evidence="1">
    <location>
        <begin position="239"/>
        <end position="264"/>
    </location>
</feature>
<dbReference type="Proteomes" id="UP001151760">
    <property type="component" value="Unassembled WGS sequence"/>
</dbReference>
<feature type="non-terminal residue" evidence="2">
    <location>
        <position position="512"/>
    </location>
</feature>
<dbReference type="EMBL" id="BQNB010012663">
    <property type="protein sequence ID" value="GJT06362.1"/>
    <property type="molecule type" value="Genomic_DNA"/>
</dbReference>
<reference evidence="2" key="1">
    <citation type="journal article" date="2022" name="Int. J. Mol. Sci.">
        <title>Draft Genome of Tanacetum Coccineum: Genomic Comparison of Closely Related Tanacetum-Family Plants.</title>
        <authorList>
            <person name="Yamashiro T."/>
            <person name="Shiraishi A."/>
            <person name="Nakayama K."/>
            <person name="Satake H."/>
        </authorList>
    </citation>
    <scope>NUCLEOTIDE SEQUENCE</scope>
</reference>
<sequence>MAEGEIDNLTMEQYLALTRGNQALGVVKPKIGGNVNFEIKSQLMRELRNDTFSRNKNDDAHEHVERVLDIVSLFNIPGVSHDVVMLRVFPITLTGAAKIWVLSTIEDCQELEEIYNFKQEGDETLYQAWEWYNNLLYKCPTHDINNHQKVNIFYNGLGTMNRQSLDSQGPIPGMTPAQALIAIQIMADHSQKMGHPAENVHAIQVGCQVCKGAHLDKDFPLNEEVKSVEEVKYGEFGRPFPNKNRNDGRFNKGGYDQPSSGERRPSLTEIINKYMEEASKRHAEQDEWLKKFYQRQATNGKFKECKTICTEDGSSLYTPFYYSPEEIEYFSANSGFLDNEKHEPDNSGMVEALAALEATLKIKKKKNLKKKSKGQTDNYAKYMKDLVENKPRTEEDEEIRMNPRCSALLQNHLPPMEQDPGSFILPCSIGKLDFNNALAERRVHWCKEILQEKENGSGYWPFYDPNHDVCDGIDSPIIKVKRYWESMNDSQREELEWENLSINDWMKIRYGK</sequence>
<proteinExistence type="predicted"/>
<accession>A0ABQ5AX32</accession>
<evidence type="ECO:0000313" key="2">
    <source>
        <dbReference type="EMBL" id="GJT06362.1"/>
    </source>
</evidence>
<dbReference type="PANTHER" id="PTHR33223:SF11">
    <property type="entry name" value="ELEMENT PROTEIN, PUTATIVE-RELATED"/>
    <property type="match status" value="1"/>
</dbReference>
<keyword evidence="3" id="KW-1185">Reference proteome</keyword>